<dbReference type="AlphaFoldDB" id="S8CIK8"/>
<gene>
    <name evidence="1" type="ORF">M569_08212</name>
</gene>
<evidence type="ECO:0000313" key="1">
    <source>
        <dbReference type="EMBL" id="EPS66565.1"/>
    </source>
</evidence>
<sequence>MEIPEIHMITDLQNPGFSLFSQLQRWWKFGALVLAILATFRSLLIKRSRLILIISRSFRAAPNRIEEIVGLGDDDFDSDDASSEEDARGGERIATTSYQSQRRRSEEFGVKGSRFSFKGCCGGGWGDFNPGKNVVNFWDSLGLSLDFDEDLFDFDDGSVVATWESSPPEPSPLVLTAEGSVKRDGVIQLSGYDSRIRRRSPALYAEWSSSPTEKITAVTSDGVGKVYVRDDINGVLTVGDVRKVGRPLKTYAD</sequence>
<proteinExistence type="predicted"/>
<reference evidence="1 2" key="1">
    <citation type="journal article" date="2013" name="BMC Genomics">
        <title>The miniature genome of a carnivorous plant Genlisea aurea contains a low number of genes and short non-coding sequences.</title>
        <authorList>
            <person name="Leushkin E.V."/>
            <person name="Sutormin R.A."/>
            <person name="Nabieva E.R."/>
            <person name="Penin A.A."/>
            <person name="Kondrashov A.S."/>
            <person name="Logacheva M.D."/>
        </authorList>
    </citation>
    <scope>NUCLEOTIDE SEQUENCE [LARGE SCALE GENOMIC DNA]</scope>
</reference>
<evidence type="ECO:0000313" key="2">
    <source>
        <dbReference type="Proteomes" id="UP000015453"/>
    </source>
</evidence>
<dbReference type="PANTHER" id="PTHR36715:SF1">
    <property type="entry name" value="PROTEIN, PUTATIVE-RELATED"/>
    <property type="match status" value="1"/>
</dbReference>
<name>S8CIK8_9LAMI</name>
<organism evidence="1 2">
    <name type="scientific">Genlisea aurea</name>
    <dbReference type="NCBI Taxonomy" id="192259"/>
    <lineage>
        <taxon>Eukaryota</taxon>
        <taxon>Viridiplantae</taxon>
        <taxon>Streptophyta</taxon>
        <taxon>Embryophyta</taxon>
        <taxon>Tracheophyta</taxon>
        <taxon>Spermatophyta</taxon>
        <taxon>Magnoliopsida</taxon>
        <taxon>eudicotyledons</taxon>
        <taxon>Gunneridae</taxon>
        <taxon>Pentapetalae</taxon>
        <taxon>asterids</taxon>
        <taxon>lamiids</taxon>
        <taxon>Lamiales</taxon>
        <taxon>Lentibulariaceae</taxon>
        <taxon>Genlisea</taxon>
    </lineage>
</organism>
<dbReference type="Proteomes" id="UP000015453">
    <property type="component" value="Unassembled WGS sequence"/>
</dbReference>
<protein>
    <submittedName>
        <fullName evidence="1">Uncharacterized protein</fullName>
    </submittedName>
</protein>
<keyword evidence="2" id="KW-1185">Reference proteome</keyword>
<dbReference type="OrthoDB" id="1662399at2759"/>
<dbReference type="PANTHER" id="PTHR36715">
    <property type="entry name" value="BNAANNG41370D PROTEIN"/>
    <property type="match status" value="1"/>
</dbReference>
<accession>S8CIK8</accession>
<dbReference type="EMBL" id="AUSU01003616">
    <property type="protein sequence ID" value="EPS66565.1"/>
    <property type="molecule type" value="Genomic_DNA"/>
</dbReference>
<comment type="caution">
    <text evidence="1">The sequence shown here is derived from an EMBL/GenBank/DDBJ whole genome shotgun (WGS) entry which is preliminary data.</text>
</comment>